<dbReference type="AlphaFoldDB" id="A0A6D2JEG2"/>
<gene>
    <name evidence="1" type="ORF">MERR_LOCUS29046</name>
</gene>
<evidence type="ECO:0000313" key="1">
    <source>
        <dbReference type="EMBL" id="CAA7041811.1"/>
    </source>
</evidence>
<dbReference type="Proteomes" id="UP000467841">
    <property type="component" value="Unassembled WGS sequence"/>
</dbReference>
<name>A0A6D2JEG2_9BRAS</name>
<reference evidence="1" key="1">
    <citation type="submission" date="2020-01" db="EMBL/GenBank/DDBJ databases">
        <authorList>
            <person name="Mishra B."/>
        </authorList>
    </citation>
    <scope>NUCLEOTIDE SEQUENCE [LARGE SCALE GENOMIC DNA]</scope>
</reference>
<dbReference type="EMBL" id="CACVBM020001252">
    <property type="protein sequence ID" value="CAA7041811.1"/>
    <property type="molecule type" value="Genomic_DNA"/>
</dbReference>
<keyword evidence="2" id="KW-1185">Reference proteome</keyword>
<organism evidence="1 2">
    <name type="scientific">Microthlaspi erraticum</name>
    <dbReference type="NCBI Taxonomy" id="1685480"/>
    <lineage>
        <taxon>Eukaryota</taxon>
        <taxon>Viridiplantae</taxon>
        <taxon>Streptophyta</taxon>
        <taxon>Embryophyta</taxon>
        <taxon>Tracheophyta</taxon>
        <taxon>Spermatophyta</taxon>
        <taxon>Magnoliopsida</taxon>
        <taxon>eudicotyledons</taxon>
        <taxon>Gunneridae</taxon>
        <taxon>Pentapetalae</taxon>
        <taxon>rosids</taxon>
        <taxon>malvids</taxon>
        <taxon>Brassicales</taxon>
        <taxon>Brassicaceae</taxon>
        <taxon>Coluteocarpeae</taxon>
        <taxon>Microthlaspi</taxon>
    </lineage>
</organism>
<evidence type="ECO:0000313" key="2">
    <source>
        <dbReference type="Proteomes" id="UP000467841"/>
    </source>
</evidence>
<accession>A0A6D2JEG2</accession>
<proteinExistence type="predicted"/>
<comment type="caution">
    <text evidence="1">The sequence shown here is derived from an EMBL/GenBank/DDBJ whole genome shotgun (WGS) entry which is preliminary data.</text>
</comment>
<sequence>MDQDFESSNFISNMIQIITLVRSMDPKPESSELTSLVTRTISVLDSMDLASQPKPLLSELISLVTQIINLNSEAMLLVPQVLALEPELELISLLSQIITLMNPDSQWRKLIPPATTSTHPILWIRSRSRSRSSSHSFVA</sequence>
<protein>
    <submittedName>
        <fullName evidence="1">Uncharacterized protein</fullName>
    </submittedName>
</protein>